<dbReference type="Proteomes" id="UP000005615">
    <property type="component" value="Unassembled WGS sequence"/>
</dbReference>
<dbReference type="AlphaFoldDB" id="F3L3S6"/>
<dbReference type="RefSeq" id="WP_009576456.1">
    <property type="nucleotide sequence ID" value="NZ_AEIG01000066.1"/>
</dbReference>
<proteinExistence type="predicted"/>
<evidence type="ECO:0000313" key="1">
    <source>
        <dbReference type="EMBL" id="EGG29049.1"/>
    </source>
</evidence>
<dbReference type="EMBL" id="AEIG01000066">
    <property type="protein sequence ID" value="EGG29049.1"/>
    <property type="molecule type" value="Genomic_DNA"/>
</dbReference>
<gene>
    <name evidence="1" type="ORF">IMCC3088_2268</name>
</gene>
<keyword evidence="2" id="KW-1185">Reference proteome</keyword>
<name>F3L3S6_9GAMM</name>
<accession>F3L3S6</accession>
<evidence type="ECO:0000313" key="2">
    <source>
        <dbReference type="Proteomes" id="UP000005615"/>
    </source>
</evidence>
<protein>
    <submittedName>
        <fullName evidence="1">Uncharacterized protein</fullName>
    </submittedName>
</protein>
<comment type="caution">
    <text evidence="1">The sequence shown here is derived from an EMBL/GenBank/DDBJ whole genome shotgun (WGS) entry which is preliminary data.</text>
</comment>
<dbReference type="PROSITE" id="PS51257">
    <property type="entry name" value="PROKAR_LIPOPROTEIN"/>
    <property type="match status" value="1"/>
</dbReference>
<reference evidence="1 2" key="1">
    <citation type="journal article" date="2011" name="J. Bacteriol.">
        <title>Genome sequence of strain IMCC3088, a proteorhodopsin-containing marine bacterium belonging to the OM60/NOR5 clade.</title>
        <authorList>
            <person name="Jang Y."/>
            <person name="Oh H.M."/>
            <person name="Kang I."/>
            <person name="Lee K."/>
            <person name="Yang S.J."/>
            <person name="Cho J.C."/>
        </authorList>
    </citation>
    <scope>NUCLEOTIDE SEQUENCE [LARGE SCALE GENOMIC DNA]</scope>
    <source>
        <strain evidence="1 2">IMCC3088</strain>
    </source>
</reference>
<dbReference type="STRING" id="2518989.IMCC3088_2268"/>
<dbReference type="OrthoDB" id="5737462at2"/>
<sequence length="170" mass="18961">MKLAVAAFTLVLTSCTFHSSQLNTLRGLLSFKEPAQAQYLWRAQFGRTDVGVVALDREGLIVFAGSRGDAIAFDGWMIRSVVGLGLTSTLIIDADGQERLYQEGLGTAQVHRCSDWIYRNAPLAKWVQQCESEFYYNNEITLDDIGRIVKIDQVVSADGTRLILTKQQQE</sequence>
<organism evidence="1 2">
    <name type="scientific">Aequoribacter fuscus</name>
    <dbReference type="NCBI Taxonomy" id="2518989"/>
    <lineage>
        <taxon>Bacteria</taxon>
        <taxon>Pseudomonadati</taxon>
        <taxon>Pseudomonadota</taxon>
        <taxon>Gammaproteobacteria</taxon>
        <taxon>Cellvibrionales</taxon>
        <taxon>Halieaceae</taxon>
        <taxon>Aequoribacter</taxon>
    </lineage>
</organism>